<dbReference type="EMBL" id="JACJID010000007">
    <property type="protein sequence ID" value="MBA8930581.1"/>
    <property type="molecule type" value="Genomic_DNA"/>
</dbReference>
<keyword evidence="2" id="KW-1185">Reference proteome</keyword>
<dbReference type="RefSeq" id="WP_182839958.1">
    <property type="nucleotide sequence ID" value="NZ_BAAABQ010000008.1"/>
</dbReference>
<organism evidence="1 2">
    <name type="scientific">Kutzneria viridogrisea</name>
    <dbReference type="NCBI Taxonomy" id="47990"/>
    <lineage>
        <taxon>Bacteria</taxon>
        <taxon>Bacillati</taxon>
        <taxon>Actinomycetota</taxon>
        <taxon>Actinomycetes</taxon>
        <taxon>Pseudonocardiales</taxon>
        <taxon>Pseudonocardiaceae</taxon>
        <taxon>Kutzneria</taxon>
    </lineage>
</organism>
<gene>
    <name evidence="1" type="ORF">BC739_007828</name>
</gene>
<comment type="caution">
    <text evidence="1">The sequence shown here is derived from an EMBL/GenBank/DDBJ whole genome shotgun (WGS) entry which is preliminary data.</text>
</comment>
<proteinExistence type="predicted"/>
<protein>
    <submittedName>
        <fullName evidence="1">Uncharacterized protein</fullName>
    </submittedName>
</protein>
<sequence>MNRAHQLLAEWDARVTECGGLTKGEARKHDEITELRTKLAERTRERTDLHRQLDAAATAIAALHHDNTLLRQELDATGILVTLDSHRPRSEDVMFARSTPRRASSAGPEVCCGNALSCRIEDDLRAPVGWGLQPGHDRRSGT</sequence>
<reference evidence="1 2" key="1">
    <citation type="submission" date="2020-08" db="EMBL/GenBank/DDBJ databases">
        <title>Genomic Encyclopedia of Archaeal and Bacterial Type Strains, Phase II (KMG-II): from individual species to whole genera.</title>
        <authorList>
            <person name="Goeker M."/>
        </authorList>
    </citation>
    <scope>NUCLEOTIDE SEQUENCE [LARGE SCALE GENOMIC DNA]</scope>
    <source>
        <strain evidence="1 2">DSM 43850</strain>
    </source>
</reference>
<name>A0ABR6BUI1_9PSEU</name>
<dbReference type="Proteomes" id="UP000517916">
    <property type="component" value="Unassembled WGS sequence"/>
</dbReference>
<evidence type="ECO:0000313" key="2">
    <source>
        <dbReference type="Proteomes" id="UP000517916"/>
    </source>
</evidence>
<evidence type="ECO:0000313" key="1">
    <source>
        <dbReference type="EMBL" id="MBA8930581.1"/>
    </source>
</evidence>
<accession>A0ABR6BUI1</accession>